<keyword evidence="2" id="KW-1185">Reference proteome</keyword>
<name>A0A286U4W8_9AGAM</name>
<protein>
    <submittedName>
        <fullName evidence="1">Uncharacterized protein</fullName>
    </submittedName>
</protein>
<organism evidence="1 2">
    <name type="scientific">Pyrrhoderma noxium</name>
    <dbReference type="NCBI Taxonomy" id="2282107"/>
    <lineage>
        <taxon>Eukaryota</taxon>
        <taxon>Fungi</taxon>
        <taxon>Dikarya</taxon>
        <taxon>Basidiomycota</taxon>
        <taxon>Agaricomycotina</taxon>
        <taxon>Agaricomycetes</taxon>
        <taxon>Hymenochaetales</taxon>
        <taxon>Hymenochaetaceae</taxon>
        <taxon>Pyrrhoderma</taxon>
    </lineage>
</organism>
<evidence type="ECO:0000313" key="2">
    <source>
        <dbReference type="Proteomes" id="UP000217199"/>
    </source>
</evidence>
<dbReference type="Proteomes" id="UP000217199">
    <property type="component" value="Unassembled WGS sequence"/>
</dbReference>
<evidence type="ECO:0000313" key="1">
    <source>
        <dbReference type="EMBL" id="PAV14641.1"/>
    </source>
</evidence>
<sequence length="75" mass="7931">MSTLPGLSLDGITWTSSIGIFSNLGSSQTNSTGNIAYVPQMAEISDEINVPAEDLTIPSGADPRSPMIWTCVPLY</sequence>
<accession>A0A286U4W8</accession>
<comment type="caution">
    <text evidence="1">The sequence shown here is derived from an EMBL/GenBank/DDBJ whole genome shotgun (WGS) entry which is preliminary data.</text>
</comment>
<dbReference type="InParanoid" id="A0A286U4W8"/>
<gene>
    <name evidence="1" type="ORF">PNOK_0971900</name>
</gene>
<dbReference type="AlphaFoldDB" id="A0A286U4W8"/>
<dbReference type="EMBL" id="NBII01000012">
    <property type="protein sequence ID" value="PAV14641.1"/>
    <property type="molecule type" value="Genomic_DNA"/>
</dbReference>
<proteinExistence type="predicted"/>
<reference evidence="1 2" key="1">
    <citation type="journal article" date="2017" name="Mol. Ecol.">
        <title>Comparative and population genomic landscape of Phellinus noxius: A hypervariable fungus causing root rot in trees.</title>
        <authorList>
            <person name="Chung C.L."/>
            <person name="Lee T.J."/>
            <person name="Akiba M."/>
            <person name="Lee H.H."/>
            <person name="Kuo T.H."/>
            <person name="Liu D."/>
            <person name="Ke H.M."/>
            <person name="Yokoi T."/>
            <person name="Roa M.B."/>
            <person name="Lu M.J."/>
            <person name="Chang Y.Y."/>
            <person name="Ann P.J."/>
            <person name="Tsai J.N."/>
            <person name="Chen C.Y."/>
            <person name="Tzean S.S."/>
            <person name="Ota Y."/>
            <person name="Hattori T."/>
            <person name="Sahashi N."/>
            <person name="Liou R.F."/>
            <person name="Kikuchi T."/>
            <person name="Tsai I.J."/>
        </authorList>
    </citation>
    <scope>NUCLEOTIDE SEQUENCE [LARGE SCALE GENOMIC DNA]</scope>
    <source>
        <strain evidence="1 2">FFPRI411160</strain>
    </source>
</reference>